<keyword evidence="3" id="KW-1185">Reference proteome</keyword>
<organism evidence="2 3">
    <name type="scientific">Trichonephila clavata</name>
    <name type="common">Joro spider</name>
    <name type="synonym">Nephila clavata</name>
    <dbReference type="NCBI Taxonomy" id="2740835"/>
    <lineage>
        <taxon>Eukaryota</taxon>
        <taxon>Metazoa</taxon>
        <taxon>Ecdysozoa</taxon>
        <taxon>Arthropoda</taxon>
        <taxon>Chelicerata</taxon>
        <taxon>Arachnida</taxon>
        <taxon>Araneae</taxon>
        <taxon>Araneomorphae</taxon>
        <taxon>Entelegynae</taxon>
        <taxon>Araneoidea</taxon>
        <taxon>Nephilidae</taxon>
        <taxon>Trichonephila</taxon>
    </lineage>
</organism>
<feature type="compositionally biased region" description="Acidic residues" evidence="1">
    <location>
        <begin position="16"/>
        <end position="35"/>
    </location>
</feature>
<dbReference type="EMBL" id="BMAO01030231">
    <property type="protein sequence ID" value="GFQ66613.1"/>
    <property type="molecule type" value="Genomic_DNA"/>
</dbReference>
<feature type="compositionally biased region" description="Low complexity" evidence="1">
    <location>
        <begin position="47"/>
        <end position="59"/>
    </location>
</feature>
<feature type="compositionally biased region" description="Low complexity" evidence="1">
    <location>
        <begin position="71"/>
        <end position="99"/>
    </location>
</feature>
<evidence type="ECO:0000256" key="1">
    <source>
        <dbReference type="SAM" id="MobiDB-lite"/>
    </source>
</evidence>
<gene>
    <name evidence="2" type="ORF">TNCT_321541</name>
</gene>
<evidence type="ECO:0000313" key="3">
    <source>
        <dbReference type="Proteomes" id="UP000887116"/>
    </source>
</evidence>
<dbReference type="OrthoDB" id="10555853at2759"/>
<dbReference type="AlphaFoldDB" id="A0A8X6FT35"/>
<reference evidence="2" key="1">
    <citation type="submission" date="2020-07" db="EMBL/GenBank/DDBJ databases">
        <title>Multicomponent nature underlies the extraordinary mechanical properties of spider dragline silk.</title>
        <authorList>
            <person name="Kono N."/>
            <person name="Nakamura H."/>
            <person name="Mori M."/>
            <person name="Yoshida Y."/>
            <person name="Ohtoshi R."/>
            <person name="Malay A.D."/>
            <person name="Moran D.A.P."/>
            <person name="Tomita M."/>
            <person name="Numata K."/>
            <person name="Arakawa K."/>
        </authorList>
    </citation>
    <scope>NUCLEOTIDE SEQUENCE</scope>
</reference>
<dbReference type="Proteomes" id="UP000887116">
    <property type="component" value="Unassembled WGS sequence"/>
</dbReference>
<proteinExistence type="predicted"/>
<evidence type="ECO:0000313" key="2">
    <source>
        <dbReference type="EMBL" id="GFQ66613.1"/>
    </source>
</evidence>
<comment type="caution">
    <text evidence="2">The sequence shown here is derived from an EMBL/GenBank/DDBJ whole genome shotgun (WGS) entry which is preliminary data.</text>
</comment>
<sequence>MSVNGGNEIFSQIIETSDDSSEESTDTSINEESDEYLPQVPEESGVPNSMSSDSSSDIPINEESDEYLPQVSEESGVPSSMSSDNSASSSVRSLEDSSSLKGESSADFELPLPNYVSEIQAIFSDVREGILKEMFYTPPKELSEQSHRKDKNLFPYSNPAPPELQTIRKQLFKEIEKSSQYFPADVIRGMNDESEIHARIGSVLESTSPLCFSSVLTENESRLIKIERKALEHRSMLLYLTMLIIEEFYSFKTVNSVKLDGYYSCFRLTIKENAESKIELSSLKGDEHGNRYQRIQRLVKKNDKSIGYIWYGFFLARYQAGFEVEIAKMMLNRIGSIYDELENFEIMVTSELDTPRCI</sequence>
<feature type="region of interest" description="Disordered" evidence="1">
    <location>
        <begin position="1"/>
        <end position="107"/>
    </location>
</feature>
<protein>
    <submittedName>
        <fullName evidence="2">Uncharacterized protein</fullName>
    </submittedName>
</protein>
<accession>A0A8X6FT35</accession>
<name>A0A8X6FT35_TRICU</name>